<dbReference type="OrthoDB" id="4983at2759"/>
<dbReference type="Proteomes" id="UP000002051">
    <property type="component" value="Unassembled WGS sequence"/>
</dbReference>
<evidence type="ECO:0000313" key="6">
    <source>
        <dbReference type="Proteomes" id="UP000002051"/>
    </source>
</evidence>
<dbReference type="AlphaFoldDB" id="I3SAF3"/>
<dbReference type="PANTHER" id="PTHR46230">
    <property type="match status" value="1"/>
</dbReference>
<dbReference type="Gramene" id="rna2009">
    <property type="protein sequence ID" value="RHN78442.1"/>
    <property type="gene ID" value="gene2009"/>
</dbReference>
<dbReference type="EnsemblPlants" id="KEH40967">
    <property type="protein sequence ID" value="KEH40967"/>
    <property type="gene ID" value="MTR_1g040145"/>
</dbReference>
<evidence type="ECO:0000313" key="5">
    <source>
        <dbReference type="EnsemblPlants" id="KEH40967"/>
    </source>
</evidence>
<gene>
    <name evidence="5" type="primary">25482867</name>
    <name evidence="3" type="ordered locus">MTR_1g040145</name>
    <name evidence="4" type="ORF">MtrunA17_Chr1g0165641</name>
</gene>
<dbReference type="InterPro" id="IPR002634">
    <property type="entry name" value="BolA"/>
</dbReference>
<dbReference type="GO" id="GO:0009507">
    <property type="term" value="C:chloroplast"/>
    <property type="evidence" value="ECO:0000318"/>
    <property type="project" value="GO_Central"/>
</dbReference>
<accession>I3SAF3</accession>
<organism evidence="2">
    <name type="scientific">Medicago truncatula</name>
    <name type="common">Barrel medic</name>
    <name type="synonym">Medicago tribuloides</name>
    <dbReference type="NCBI Taxonomy" id="3880"/>
    <lineage>
        <taxon>Eukaryota</taxon>
        <taxon>Viridiplantae</taxon>
        <taxon>Streptophyta</taxon>
        <taxon>Embryophyta</taxon>
        <taxon>Tracheophyta</taxon>
        <taxon>Spermatophyta</taxon>
        <taxon>Magnoliopsida</taxon>
        <taxon>eudicotyledons</taxon>
        <taxon>Gunneridae</taxon>
        <taxon>Pentapetalae</taxon>
        <taxon>rosids</taxon>
        <taxon>fabids</taxon>
        <taxon>Fabales</taxon>
        <taxon>Fabaceae</taxon>
        <taxon>Papilionoideae</taxon>
        <taxon>50 kb inversion clade</taxon>
        <taxon>NPAAA clade</taxon>
        <taxon>Hologalegina</taxon>
        <taxon>IRL clade</taxon>
        <taxon>Trifolieae</taxon>
        <taxon>Medicago</taxon>
    </lineage>
</organism>
<dbReference type="InterPro" id="IPR036065">
    <property type="entry name" value="BolA-like_sf"/>
</dbReference>
<dbReference type="SUPFAM" id="SSF82657">
    <property type="entry name" value="BolA-like"/>
    <property type="match status" value="1"/>
</dbReference>
<dbReference type="GO" id="GO:0016226">
    <property type="term" value="P:iron-sulfur cluster assembly"/>
    <property type="evidence" value="ECO:0000318"/>
    <property type="project" value="GO_Central"/>
</dbReference>
<evidence type="ECO:0000256" key="1">
    <source>
        <dbReference type="RuleBase" id="RU003860"/>
    </source>
</evidence>
<keyword evidence="6" id="KW-1185">Reference proteome</keyword>
<evidence type="ECO:0000313" key="3">
    <source>
        <dbReference type="EMBL" id="KEH40967.1"/>
    </source>
</evidence>
<protein>
    <submittedName>
        <fullName evidence="3">BolA family transcriptional regulator</fullName>
    </submittedName>
    <submittedName>
        <fullName evidence="4">Putative BolA protein</fullName>
    </submittedName>
</protein>
<reference evidence="5" key="4">
    <citation type="submission" date="2015-04" db="UniProtKB">
        <authorList>
            <consortium name="EnsemblPlants"/>
        </authorList>
    </citation>
    <scope>IDENTIFICATION</scope>
    <source>
        <strain evidence="5">cv. Jemalong A17</strain>
    </source>
</reference>
<comment type="similarity">
    <text evidence="1">Belongs to the BolA/IbaG family.</text>
</comment>
<proteinExistence type="evidence at transcript level"/>
<dbReference type="Gene3D" id="3.10.20.90">
    <property type="entry name" value="Phosphatidylinositol 3-kinase Catalytic Subunit, Chain A, domain 1"/>
    <property type="match status" value="1"/>
</dbReference>
<dbReference type="STRING" id="3880.I3SAF3"/>
<sequence>MRAQVLSLSSNTTLLRRALPVLVRPYLVRTTSPNHISFLRSTSQATRFPKHDQKLLFTSVSSIRKFTSRATNVNDAGSIDLPIIQSMQQKIKEQLNAEAVSVKDAYGDGRHVSIDVVSTAFEGQSAVNRQRMVYKAIWEELQSAVHAVDQMTTKTPAEAAAGK</sequence>
<dbReference type="EMBL" id="CM001217">
    <property type="protein sequence ID" value="KEH40967.1"/>
    <property type="molecule type" value="Genomic_DNA"/>
</dbReference>
<name>I3SAF3_MEDTR</name>
<dbReference type="KEGG" id="mtr:25482867"/>
<dbReference type="PANTHER" id="PTHR46230:SF4">
    <property type="entry name" value="PROTEIN BOLA4, CHLOROPLASTIC_MITOCHONDRIAL"/>
    <property type="match status" value="1"/>
</dbReference>
<dbReference type="Pfam" id="PF01722">
    <property type="entry name" value="BolA"/>
    <property type="match status" value="1"/>
</dbReference>
<evidence type="ECO:0000313" key="2">
    <source>
        <dbReference type="EMBL" id="AFK37245.1"/>
    </source>
</evidence>
<reference evidence="3 6" key="1">
    <citation type="journal article" date="2011" name="Nature">
        <title>The Medicago genome provides insight into the evolution of rhizobial symbioses.</title>
        <authorList>
            <person name="Young N.D."/>
            <person name="Debelle F."/>
            <person name="Oldroyd G.E."/>
            <person name="Geurts R."/>
            <person name="Cannon S.B."/>
            <person name="Udvardi M.K."/>
            <person name="Benedito V.A."/>
            <person name="Mayer K.F."/>
            <person name="Gouzy J."/>
            <person name="Schoof H."/>
            <person name="Van de Peer Y."/>
            <person name="Proost S."/>
            <person name="Cook D.R."/>
            <person name="Meyers B.C."/>
            <person name="Spannagl M."/>
            <person name="Cheung F."/>
            <person name="De Mita S."/>
            <person name="Krishnakumar V."/>
            <person name="Gundlach H."/>
            <person name="Zhou S."/>
            <person name="Mudge J."/>
            <person name="Bharti A.K."/>
            <person name="Murray J.D."/>
            <person name="Naoumkina M.A."/>
            <person name="Rosen B."/>
            <person name="Silverstein K.A."/>
            <person name="Tang H."/>
            <person name="Rombauts S."/>
            <person name="Zhao P.X."/>
            <person name="Zhou P."/>
            <person name="Barbe V."/>
            <person name="Bardou P."/>
            <person name="Bechner M."/>
            <person name="Bellec A."/>
            <person name="Berger A."/>
            <person name="Berges H."/>
            <person name="Bidwell S."/>
            <person name="Bisseling T."/>
            <person name="Choisne N."/>
            <person name="Couloux A."/>
            <person name="Denny R."/>
            <person name="Deshpande S."/>
            <person name="Dai X."/>
            <person name="Doyle J.J."/>
            <person name="Dudez A.M."/>
            <person name="Farmer A.D."/>
            <person name="Fouteau S."/>
            <person name="Franken C."/>
            <person name="Gibelin C."/>
            <person name="Gish J."/>
            <person name="Goldstein S."/>
            <person name="Gonzalez A.J."/>
            <person name="Green P.J."/>
            <person name="Hallab A."/>
            <person name="Hartog M."/>
            <person name="Hua A."/>
            <person name="Humphray S.J."/>
            <person name="Jeong D.H."/>
            <person name="Jing Y."/>
            <person name="Jocker A."/>
            <person name="Kenton S.M."/>
            <person name="Kim D.J."/>
            <person name="Klee K."/>
            <person name="Lai H."/>
            <person name="Lang C."/>
            <person name="Lin S."/>
            <person name="Macmil S.L."/>
            <person name="Magdelenat G."/>
            <person name="Matthews L."/>
            <person name="McCorrison J."/>
            <person name="Monaghan E.L."/>
            <person name="Mun J.H."/>
            <person name="Najar F.Z."/>
            <person name="Nicholson C."/>
            <person name="Noirot C."/>
            <person name="O'Bleness M."/>
            <person name="Paule C.R."/>
            <person name="Poulain J."/>
            <person name="Prion F."/>
            <person name="Qin B."/>
            <person name="Qu C."/>
            <person name="Retzel E.F."/>
            <person name="Riddle C."/>
            <person name="Sallet E."/>
            <person name="Samain S."/>
            <person name="Samson N."/>
            <person name="Sanders I."/>
            <person name="Saurat O."/>
            <person name="Scarpelli C."/>
            <person name="Schiex T."/>
            <person name="Segurens B."/>
            <person name="Severin A.J."/>
            <person name="Sherrier D.J."/>
            <person name="Shi R."/>
            <person name="Sims S."/>
            <person name="Singer S.R."/>
            <person name="Sinharoy S."/>
            <person name="Sterck L."/>
            <person name="Viollet A."/>
            <person name="Wang B.B."/>
            <person name="Wang K."/>
            <person name="Wang M."/>
            <person name="Wang X."/>
            <person name="Warfsmann J."/>
            <person name="Weissenbach J."/>
            <person name="White D.D."/>
            <person name="White J.D."/>
            <person name="Wiley G.B."/>
            <person name="Wincker P."/>
            <person name="Xing Y."/>
            <person name="Yang L."/>
            <person name="Yao Z."/>
            <person name="Ying F."/>
            <person name="Zhai J."/>
            <person name="Zhou L."/>
            <person name="Zuber A."/>
            <person name="Denarie J."/>
            <person name="Dixon R.A."/>
            <person name="May G.D."/>
            <person name="Schwartz D.C."/>
            <person name="Rogers J."/>
            <person name="Quetier F."/>
            <person name="Town C.D."/>
            <person name="Roe B.A."/>
        </authorList>
    </citation>
    <scope>NUCLEOTIDE SEQUENCE [LARGE SCALE GENOMIC DNA]</scope>
    <source>
        <strain evidence="3">A17</strain>
        <strain evidence="5 6">cv. Jemalong A17</strain>
    </source>
</reference>
<dbReference type="Proteomes" id="UP000265566">
    <property type="component" value="Chromosome 1"/>
</dbReference>
<dbReference type="EMBL" id="BT137450">
    <property type="protein sequence ID" value="AFK37245.1"/>
    <property type="molecule type" value="mRNA"/>
</dbReference>
<reference evidence="3 6" key="3">
    <citation type="journal article" date="2014" name="BMC Genomics">
        <title>An improved genome release (version Mt4.0) for the model legume Medicago truncatula.</title>
        <authorList>
            <person name="Tang H."/>
            <person name="Krishnakumar V."/>
            <person name="Bidwell S."/>
            <person name="Rosen B."/>
            <person name="Chan A."/>
            <person name="Zhou S."/>
            <person name="Gentzbittel L."/>
            <person name="Childs K.L."/>
            <person name="Yandell M."/>
            <person name="Gundlach H."/>
            <person name="Mayer K.F."/>
            <person name="Schwartz D.C."/>
            <person name="Town C.D."/>
        </authorList>
    </citation>
    <scope>GENOME REANNOTATION</scope>
    <source>
        <strain evidence="3">A17</strain>
        <strain evidence="5 6">cv. Jemalong A17</strain>
    </source>
</reference>
<dbReference type="HOGENOM" id="CLU_111359_0_0_1"/>
<evidence type="ECO:0000313" key="4">
    <source>
        <dbReference type="EMBL" id="RHN78442.1"/>
    </source>
</evidence>
<dbReference type="EMBL" id="PSQE01000001">
    <property type="protein sequence ID" value="RHN78442.1"/>
    <property type="molecule type" value="Genomic_DNA"/>
</dbReference>
<reference evidence="2" key="2">
    <citation type="submission" date="2012-05" db="EMBL/GenBank/DDBJ databases">
        <authorList>
            <person name="Krishnakumar V."/>
            <person name="Cheung F."/>
            <person name="Xiao Y."/>
            <person name="Chan A."/>
            <person name="Moskal W.A."/>
            <person name="Town C.D."/>
        </authorList>
    </citation>
    <scope>NUCLEOTIDE SEQUENCE</scope>
</reference>
<reference evidence="4" key="5">
    <citation type="journal article" date="2018" name="Nat. Plants">
        <title>Whole-genome landscape of Medicago truncatula symbiotic genes.</title>
        <authorList>
            <person name="Pecrix Y."/>
            <person name="Gamas P."/>
            <person name="Carrere S."/>
        </authorList>
    </citation>
    <scope>NUCLEOTIDE SEQUENCE</scope>
    <source>
        <tissue evidence="4">Leaves</tissue>
    </source>
</reference>